<gene>
    <name evidence="1" type="ORF">SEVIR_4G092801v2</name>
</gene>
<name>A0A4U6UV85_SETVI</name>
<dbReference type="EMBL" id="CM016555">
    <property type="protein sequence ID" value="TKW20500.1"/>
    <property type="molecule type" value="Genomic_DNA"/>
</dbReference>
<evidence type="ECO:0000313" key="2">
    <source>
        <dbReference type="Proteomes" id="UP000298652"/>
    </source>
</evidence>
<evidence type="ECO:0000313" key="1">
    <source>
        <dbReference type="EMBL" id="TKW20500.1"/>
    </source>
</evidence>
<dbReference type="AlphaFoldDB" id="A0A4U6UV85"/>
<dbReference type="Gramene" id="TKW20500">
    <property type="protein sequence ID" value="TKW20500"/>
    <property type="gene ID" value="SEVIR_4G092801v2"/>
</dbReference>
<dbReference type="Proteomes" id="UP000298652">
    <property type="component" value="Chromosome 4"/>
</dbReference>
<organism evidence="1 2">
    <name type="scientific">Setaria viridis</name>
    <name type="common">Green bristlegrass</name>
    <name type="synonym">Setaria italica subsp. viridis</name>
    <dbReference type="NCBI Taxonomy" id="4556"/>
    <lineage>
        <taxon>Eukaryota</taxon>
        <taxon>Viridiplantae</taxon>
        <taxon>Streptophyta</taxon>
        <taxon>Embryophyta</taxon>
        <taxon>Tracheophyta</taxon>
        <taxon>Spermatophyta</taxon>
        <taxon>Magnoliopsida</taxon>
        <taxon>Liliopsida</taxon>
        <taxon>Poales</taxon>
        <taxon>Poaceae</taxon>
        <taxon>PACMAD clade</taxon>
        <taxon>Panicoideae</taxon>
        <taxon>Panicodae</taxon>
        <taxon>Paniceae</taxon>
        <taxon>Cenchrinae</taxon>
        <taxon>Setaria</taxon>
    </lineage>
</organism>
<keyword evidence="2" id="KW-1185">Reference proteome</keyword>
<proteinExistence type="predicted"/>
<protein>
    <submittedName>
        <fullName evidence="1">Uncharacterized protein</fullName>
    </submittedName>
</protein>
<accession>A0A4U6UV85</accession>
<reference evidence="1" key="1">
    <citation type="submission" date="2019-03" db="EMBL/GenBank/DDBJ databases">
        <title>WGS assembly of Setaria viridis.</title>
        <authorList>
            <person name="Huang P."/>
            <person name="Jenkins J."/>
            <person name="Grimwood J."/>
            <person name="Barry K."/>
            <person name="Healey A."/>
            <person name="Mamidi S."/>
            <person name="Sreedasyam A."/>
            <person name="Shu S."/>
            <person name="Feldman M."/>
            <person name="Wu J."/>
            <person name="Yu Y."/>
            <person name="Chen C."/>
            <person name="Johnson J."/>
            <person name="Rokhsar D."/>
            <person name="Baxter I."/>
            <person name="Schmutz J."/>
            <person name="Brutnell T."/>
            <person name="Kellogg E."/>
        </authorList>
    </citation>
    <scope>NUCLEOTIDE SEQUENCE [LARGE SCALE GENOMIC DNA]</scope>
</reference>
<sequence length="38" mass="4266">MVQAHASFCSLGEKTAGQNGLGREQSIYEAFTAWRPHW</sequence>